<proteinExistence type="inferred from homology"/>
<dbReference type="InterPro" id="IPR000531">
    <property type="entry name" value="Beta-barrel_TonB"/>
</dbReference>
<keyword evidence="2 11" id="KW-0813">Transport</keyword>
<keyword evidence="6" id="KW-0408">Iron</keyword>
<feature type="domain" description="TonB-dependent receptor plug" evidence="15">
    <location>
        <begin position="45"/>
        <end position="150"/>
    </location>
</feature>
<evidence type="ECO:0000256" key="11">
    <source>
        <dbReference type="PROSITE-ProRule" id="PRU01360"/>
    </source>
</evidence>
<evidence type="ECO:0000256" key="2">
    <source>
        <dbReference type="ARBA" id="ARBA00022448"/>
    </source>
</evidence>
<keyword evidence="4" id="KW-0410">Iron transport</keyword>
<organism evidence="16 17">
    <name type="scientific">Thalassotalea castellviae</name>
    <dbReference type="NCBI Taxonomy" id="3075612"/>
    <lineage>
        <taxon>Bacteria</taxon>
        <taxon>Pseudomonadati</taxon>
        <taxon>Pseudomonadota</taxon>
        <taxon>Gammaproteobacteria</taxon>
        <taxon>Alteromonadales</taxon>
        <taxon>Colwelliaceae</taxon>
        <taxon>Thalassotalea</taxon>
    </lineage>
</organism>
<dbReference type="PANTHER" id="PTHR32552">
    <property type="entry name" value="FERRICHROME IRON RECEPTOR-RELATED"/>
    <property type="match status" value="1"/>
</dbReference>
<dbReference type="InterPro" id="IPR039426">
    <property type="entry name" value="TonB-dep_rcpt-like"/>
</dbReference>
<evidence type="ECO:0000256" key="4">
    <source>
        <dbReference type="ARBA" id="ARBA00022496"/>
    </source>
</evidence>
<evidence type="ECO:0000256" key="6">
    <source>
        <dbReference type="ARBA" id="ARBA00023004"/>
    </source>
</evidence>
<gene>
    <name evidence="16" type="ORF">RM573_10850</name>
</gene>
<evidence type="ECO:0000256" key="7">
    <source>
        <dbReference type="ARBA" id="ARBA00023065"/>
    </source>
</evidence>
<dbReference type="InterPro" id="IPR036942">
    <property type="entry name" value="Beta-barrel_TonB_sf"/>
</dbReference>
<keyword evidence="3 11" id="KW-1134">Transmembrane beta strand</keyword>
<comment type="caution">
    <text evidence="16">The sequence shown here is derived from an EMBL/GenBank/DDBJ whole genome shotgun (WGS) entry which is preliminary data.</text>
</comment>
<dbReference type="PROSITE" id="PS52016">
    <property type="entry name" value="TONB_DEPENDENT_REC_3"/>
    <property type="match status" value="1"/>
</dbReference>
<evidence type="ECO:0000256" key="12">
    <source>
        <dbReference type="RuleBase" id="RU003357"/>
    </source>
</evidence>
<dbReference type="SUPFAM" id="SSF56935">
    <property type="entry name" value="Porins"/>
    <property type="match status" value="1"/>
</dbReference>
<keyword evidence="13" id="KW-0732">Signal</keyword>
<keyword evidence="5 11" id="KW-0812">Transmembrane</keyword>
<sequence length="719" mass="80156">MNLVKSSLAILTSFSFLSANAYASEQEEAIESITVTSNFKQQSLAQAPTSIAVVTSEQILAQGDQHFENVLASVANVNFSGESSRPKFLQIRGVGERSQYSGAPNSSVGFIVDDIDLSGLGMAASMYDVNQVEVLRGPQGTRFGANALAGMVYIQSNAPSDVSEHGIKTSFGNDDLINVAGFSTGALSERLNYRVSIEQHQQNGFRDNLFLAKDDTNGIDELSGKLKLAYQASDELTVDFTLLFADMDNGYDVWTLDNNGFDTLTDHPGIDKQKSSGSSLKFNYSGFTSAELTAISSFTSTDHHNAFDGDWANANYWAEKSCTDYYDENGNGDDSDQIPCVYEYLWDKEADRDVWSQEIRLNNKSSHKIFNQTTDWLAGIYVSKLDEENDLESYYNGWEDEILVSQYQAKNMAIFAQLDSTLSEDYQLSVGLRVENRDSDYIDSEQDSFSPSETMWGGHIALSKALNNDHNAYVRIAKGYKAGGFNMGLPAELSQFKEFDTETLLNYEFGLDSSYLNNKIHSRVAFFYMDRKDQQVNASQQDPNNPQRFTIYTANATSSTSYGAELDLTWQVTANLNVYATLGYLDARYDNYAYFDKYGSTIDISDRTLAHAPKNTYSLGGSYISDSGVFVNVSTSGKSSFYFSDSHSEKSSSNQLINARIGYETQSWSVYLWARNLTDEKVATRGFYFGNEPDIDWAAKKFERYAAPRQVGVTLDYQF</sequence>
<keyword evidence="7" id="KW-0406">Ion transport</keyword>
<evidence type="ECO:0000256" key="9">
    <source>
        <dbReference type="ARBA" id="ARBA00023136"/>
    </source>
</evidence>
<keyword evidence="9 11" id="KW-0472">Membrane</keyword>
<evidence type="ECO:0000313" key="16">
    <source>
        <dbReference type="EMBL" id="MDT0604090.1"/>
    </source>
</evidence>
<evidence type="ECO:0000313" key="17">
    <source>
        <dbReference type="Proteomes" id="UP001266357"/>
    </source>
</evidence>
<dbReference type="InterPro" id="IPR012910">
    <property type="entry name" value="Plug_dom"/>
</dbReference>
<dbReference type="Proteomes" id="UP001266357">
    <property type="component" value="Unassembled WGS sequence"/>
</dbReference>
<keyword evidence="10 11" id="KW-0998">Cell outer membrane</keyword>
<feature type="domain" description="TonB-dependent receptor-like beta-barrel" evidence="14">
    <location>
        <begin position="248"/>
        <end position="677"/>
    </location>
</feature>
<dbReference type="PANTHER" id="PTHR32552:SF81">
    <property type="entry name" value="TONB-DEPENDENT OUTER MEMBRANE RECEPTOR"/>
    <property type="match status" value="1"/>
</dbReference>
<keyword evidence="8 12" id="KW-0798">TonB box</keyword>
<dbReference type="EMBL" id="JAVRIF010000005">
    <property type="protein sequence ID" value="MDT0604090.1"/>
    <property type="molecule type" value="Genomic_DNA"/>
</dbReference>
<evidence type="ECO:0000256" key="10">
    <source>
        <dbReference type="ARBA" id="ARBA00023237"/>
    </source>
</evidence>
<name>A0ABU3A1N7_9GAMM</name>
<evidence type="ECO:0000256" key="1">
    <source>
        <dbReference type="ARBA" id="ARBA00004571"/>
    </source>
</evidence>
<evidence type="ECO:0000256" key="5">
    <source>
        <dbReference type="ARBA" id="ARBA00022692"/>
    </source>
</evidence>
<evidence type="ECO:0000256" key="8">
    <source>
        <dbReference type="ARBA" id="ARBA00023077"/>
    </source>
</evidence>
<dbReference type="Pfam" id="PF07715">
    <property type="entry name" value="Plug"/>
    <property type="match status" value="1"/>
</dbReference>
<comment type="subcellular location">
    <subcellularLocation>
        <location evidence="1 11">Cell outer membrane</location>
        <topology evidence="1 11">Multi-pass membrane protein</topology>
    </subcellularLocation>
</comment>
<evidence type="ECO:0000256" key="13">
    <source>
        <dbReference type="SAM" id="SignalP"/>
    </source>
</evidence>
<evidence type="ECO:0000259" key="15">
    <source>
        <dbReference type="Pfam" id="PF07715"/>
    </source>
</evidence>
<keyword evidence="16" id="KW-0675">Receptor</keyword>
<reference evidence="16 17" key="1">
    <citation type="submission" date="2023-09" db="EMBL/GenBank/DDBJ databases">
        <authorList>
            <person name="Rey-Velasco X."/>
        </authorList>
    </citation>
    <scope>NUCLEOTIDE SEQUENCE [LARGE SCALE GENOMIC DNA]</scope>
    <source>
        <strain evidence="16 17">W431</strain>
    </source>
</reference>
<comment type="similarity">
    <text evidence="11 12">Belongs to the TonB-dependent receptor family.</text>
</comment>
<keyword evidence="17" id="KW-1185">Reference proteome</keyword>
<dbReference type="Gene3D" id="2.40.170.20">
    <property type="entry name" value="TonB-dependent receptor, beta-barrel domain"/>
    <property type="match status" value="1"/>
</dbReference>
<protein>
    <submittedName>
        <fullName evidence="16">TonB-dependent receptor</fullName>
    </submittedName>
</protein>
<evidence type="ECO:0000259" key="14">
    <source>
        <dbReference type="Pfam" id="PF00593"/>
    </source>
</evidence>
<dbReference type="Pfam" id="PF00593">
    <property type="entry name" value="TonB_dep_Rec_b-barrel"/>
    <property type="match status" value="1"/>
</dbReference>
<dbReference type="RefSeq" id="WP_311581560.1">
    <property type="nucleotide sequence ID" value="NZ_JAVRIF010000005.1"/>
</dbReference>
<accession>A0ABU3A1N7</accession>
<feature type="signal peptide" evidence="13">
    <location>
        <begin position="1"/>
        <end position="23"/>
    </location>
</feature>
<feature type="chain" id="PRO_5046119728" evidence="13">
    <location>
        <begin position="24"/>
        <end position="719"/>
    </location>
</feature>
<evidence type="ECO:0000256" key="3">
    <source>
        <dbReference type="ARBA" id="ARBA00022452"/>
    </source>
</evidence>